<evidence type="ECO:0000313" key="13">
    <source>
        <dbReference type="Proteomes" id="UP000003571"/>
    </source>
</evidence>
<sequence length="672" mass="77245">MEIKKSTGVVVPLGGLRTETSGFIGEYTSLPEFAEFCKMAGLSIIQLLPVLDTGTHSSPYSSLSAFALHPIFINMEDIPGFERCMSHNPSCRAEYDKLKELSAAPRFDYEKIRTLKESILRSIYFSMMNTDESSIREYGPGYSLFVEQNAEWLKPYCVFKNLKDKYNQASWKEWSREDVGLSGEEILGRWYDERLKDNHRFYAWEQYCAHIQLSGAAEKVRAMGVKLKCDLPILLNDDSCDVWATPSLFSQKCRAGSPPDGDNPKGQNWGFPVYDWAAQEKDGFSWWKMRLSQAARYFDAYRLDHIPGFFRFWGVPEGDRTAEFGIHLPYSSISAATLEKYGFSKERIRWLKEPHISTEDFFRRTGDFDKAHAILSVFCERIGYEELWLFKRDFKSELDIRAVSLSGFGLDEQIQRELTELLCAWWHNRTLIEVKKGLFVPNAKFSDTRAWNSLDQGEKDALLSLFRENAEKEELKWGKQAETIFSALIPSTKMVPCGEDLGVVIKEMPRVMEKFGILGLKVIRWCRKWSEPGQPYEKFADYRKLSLVTTSVHDSSTLRQWWETEKDSVGAFCRSFLGGDEDCWKSFDSVIAEKVLSACASTRGVWLVNPLQDWLYLDDSLYLPDSSAERVNIPGTVSEFNWTWRMPVTVSALRSNESLVGKIRSIAESHDK</sequence>
<organism evidence="12 13">
    <name type="scientific">Treponema saccharophilum DSM 2985</name>
    <dbReference type="NCBI Taxonomy" id="907348"/>
    <lineage>
        <taxon>Bacteria</taxon>
        <taxon>Pseudomonadati</taxon>
        <taxon>Spirochaetota</taxon>
        <taxon>Spirochaetia</taxon>
        <taxon>Spirochaetales</taxon>
        <taxon>Treponemataceae</taxon>
        <taxon>Treponema</taxon>
    </lineage>
</organism>
<comment type="similarity">
    <text evidence="3">Belongs to the disproportionating enzyme family.</text>
</comment>
<dbReference type="GO" id="GO:0004134">
    <property type="term" value="F:4-alpha-glucanotransferase activity"/>
    <property type="evidence" value="ECO:0007669"/>
    <property type="project" value="UniProtKB-EC"/>
</dbReference>
<evidence type="ECO:0000256" key="1">
    <source>
        <dbReference type="ARBA" id="ARBA00000439"/>
    </source>
</evidence>
<dbReference type="SUPFAM" id="SSF51445">
    <property type="entry name" value="(Trans)glycosidases"/>
    <property type="match status" value="1"/>
</dbReference>
<dbReference type="STRING" id="907348.TresaDRAFT_0856"/>
<comment type="subcellular location">
    <subcellularLocation>
        <location evidence="2">Cytoplasm</location>
    </subcellularLocation>
</comment>
<dbReference type="InterPro" id="IPR003385">
    <property type="entry name" value="Glyco_hydro_77"/>
</dbReference>
<evidence type="ECO:0000256" key="3">
    <source>
        <dbReference type="ARBA" id="ARBA00005684"/>
    </source>
</evidence>
<name>H7EMW7_9SPIR</name>
<dbReference type="RefSeq" id="WP_002705755.1">
    <property type="nucleotide sequence ID" value="NZ_AGRW01000052.1"/>
</dbReference>
<evidence type="ECO:0000256" key="7">
    <source>
        <dbReference type="ARBA" id="ARBA00022676"/>
    </source>
</evidence>
<evidence type="ECO:0000256" key="2">
    <source>
        <dbReference type="ARBA" id="ARBA00004496"/>
    </source>
</evidence>
<accession>H7EMW7</accession>
<evidence type="ECO:0000256" key="4">
    <source>
        <dbReference type="ARBA" id="ARBA00012560"/>
    </source>
</evidence>
<keyword evidence="8 12" id="KW-0808">Transferase</keyword>
<evidence type="ECO:0000256" key="9">
    <source>
        <dbReference type="ARBA" id="ARBA00023277"/>
    </source>
</evidence>
<dbReference type="PANTHER" id="PTHR32518">
    <property type="match status" value="1"/>
</dbReference>
<dbReference type="GO" id="GO:0005975">
    <property type="term" value="P:carbohydrate metabolic process"/>
    <property type="evidence" value="ECO:0007669"/>
    <property type="project" value="InterPro"/>
</dbReference>
<keyword evidence="6" id="KW-0963">Cytoplasm</keyword>
<evidence type="ECO:0000313" key="12">
    <source>
        <dbReference type="EMBL" id="EIC01031.1"/>
    </source>
</evidence>
<protein>
    <recommendedName>
        <fullName evidence="5">4-alpha-glucanotransferase</fullName>
        <ecNumber evidence="4">2.4.1.25</ecNumber>
    </recommendedName>
    <alternativeName>
        <fullName evidence="10">Amylomaltase</fullName>
    </alternativeName>
    <alternativeName>
        <fullName evidence="11">Disproportionating enzyme</fullName>
    </alternativeName>
</protein>
<keyword evidence="7 12" id="KW-0328">Glycosyltransferase</keyword>
<dbReference type="PATRIC" id="fig|907348.3.peg.2272"/>
<evidence type="ECO:0000256" key="6">
    <source>
        <dbReference type="ARBA" id="ARBA00022490"/>
    </source>
</evidence>
<dbReference type="GO" id="GO:0005737">
    <property type="term" value="C:cytoplasm"/>
    <property type="evidence" value="ECO:0007669"/>
    <property type="project" value="UniProtKB-SubCell"/>
</dbReference>
<dbReference type="EC" id="2.4.1.25" evidence="4"/>
<evidence type="ECO:0000256" key="5">
    <source>
        <dbReference type="ARBA" id="ARBA00020295"/>
    </source>
</evidence>
<proteinExistence type="inferred from homology"/>
<evidence type="ECO:0000256" key="10">
    <source>
        <dbReference type="ARBA" id="ARBA00031423"/>
    </source>
</evidence>
<gene>
    <name evidence="12" type="ORF">TresaDRAFT_0856</name>
</gene>
<evidence type="ECO:0000256" key="8">
    <source>
        <dbReference type="ARBA" id="ARBA00022679"/>
    </source>
</evidence>
<comment type="catalytic activity">
    <reaction evidence="1">
        <text>Transfers a segment of a (1-&gt;4)-alpha-D-glucan to a new position in an acceptor, which may be glucose or a (1-&gt;4)-alpha-D-glucan.</text>
        <dbReference type="EC" id="2.4.1.25"/>
    </reaction>
</comment>
<dbReference type="OrthoDB" id="9811841at2"/>
<keyword evidence="13" id="KW-1185">Reference proteome</keyword>
<keyword evidence="9" id="KW-0119">Carbohydrate metabolism</keyword>
<evidence type="ECO:0000256" key="11">
    <source>
        <dbReference type="ARBA" id="ARBA00031501"/>
    </source>
</evidence>
<reference evidence="12 13" key="1">
    <citation type="submission" date="2011-09" db="EMBL/GenBank/DDBJ databases">
        <title>The draft genome of Treponema saccharophilum DSM 2985.</title>
        <authorList>
            <consortium name="US DOE Joint Genome Institute (JGI-PGF)"/>
            <person name="Lucas S."/>
            <person name="Copeland A."/>
            <person name="Lapidus A."/>
            <person name="Glavina del Rio T."/>
            <person name="Dalin E."/>
            <person name="Tice H."/>
            <person name="Bruce D."/>
            <person name="Goodwin L."/>
            <person name="Pitluck S."/>
            <person name="Peters L."/>
            <person name="Kyrpides N."/>
            <person name="Mavromatis K."/>
            <person name="Ivanova N."/>
            <person name="Markowitz V."/>
            <person name="Cheng J.-F."/>
            <person name="Hugenholtz P."/>
            <person name="Woyke T."/>
            <person name="Wu D."/>
            <person name="Gronow S."/>
            <person name="Wellnitz S."/>
            <person name="Brambilla E."/>
            <person name="Klenk H.-P."/>
            <person name="Eisen J.A."/>
        </authorList>
    </citation>
    <scope>NUCLEOTIDE SEQUENCE [LARGE SCALE GENOMIC DNA]</scope>
    <source>
        <strain evidence="12 13">DSM 2985</strain>
    </source>
</reference>
<dbReference type="Pfam" id="PF02446">
    <property type="entry name" value="Glyco_hydro_77"/>
    <property type="match status" value="1"/>
</dbReference>
<comment type="caution">
    <text evidence="12">The sequence shown here is derived from an EMBL/GenBank/DDBJ whole genome shotgun (WGS) entry which is preliminary data.</text>
</comment>
<dbReference type="AlphaFoldDB" id="H7EMW7"/>
<dbReference type="eggNOG" id="COG1640">
    <property type="taxonomic scope" value="Bacteria"/>
</dbReference>
<dbReference type="Gene3D" id="3.20.20.80">
    <property type="entry name" value="Glycosidases"/>
    <property type="match status" value="2"/>
</dbReference>
<dbReference type="PANTHER" id="PTHR32518:SF3">
    <property type="entry name" value="4-ALPHA-GLUCANOTRANSFERASE"/>
    <property type="match status" value="1"/>
</dbReference>
<dbReference type="InterPro" id="IPR017853">
    <property type="entry name" value="GH"/>
</dbReference>
<dbReference type="EMBL" id="AGRW01000052">
    <property type="protein sequence ID" value="EIC01031.1"/>
    <property type="molecule type" value="Genomic_DNA"/>
</dbReference>
<dbReference type="Proteomes" id="UP000003571">
    <property type="component" value="Unassembled WGS sequence"/>
</dbReference>